<feature type="transmembrane region" description="Helical" evidence="7">
    <location>
        <begin position="324"/>
        <end position="344"/>
    </location>
</feature>
<evidence type="ECO:0000256" key="6">
    <source>
        <dbReference type="SAM" id="MobiDB-lite"/>
    </source>
</evidence>
<keyword evidence="3 7" id="KW-0812">Transmembrane</keyword>
<reference evidence="9" key="1">
    <citation type="submission" date="2023-04" db="EMBL/GenBank/DDBJ databases">
        <title>Ambrosiozyma monospora NBRC 1965.</title>
        <authorList>
            <person name="Ichikawa N."/>
            <person name="Sato H."/>
            <person name="Tonouchi N."/>
        </authorList>
    </citation>
    <scope>NUCLEOTIDE SEQUENCE</scope>
    <source>
        <strain evidence="9">NBRC 1965</strain>
    </source>
</reference>
<feature type="transmembrane region" description="Helical" evidence="7">
    <location>
        <begin position="234"/>
        <end position="256"/>
    </location>
</feature>
<feature type="transmembrane region" description="Helical" evidence="7">
    <location>
        <begin position="55"/>
        <end position="77"/>
    </location>
</feature>
<feature type="transmembrane region" description="Helical" evidence="7">
    <location>
        <begin position="125"/>
        <end position="142"/>
    </location>
</feature>
<feature type="transmembrane region" description="Helical" evidence="7">
    <location>
        <begin position="443"/>
        <end position="466"/>
    </location>
</feature>
<dbReference type="OrthoDB" id="3900342at2759"/>
<evidence type="ECO:0000256" key="1">
    <source>
        <dbReference type="ARBA" id="ARBA00004141"/>
    </source>
</evidence>
<dbReference type="PANTHER" id="PTHR43341:SF26">
    <property type="entry name" value="GENERAL AMINO ACID PERMEASE AGP3"/>
    <property type="match status" value="1"/>
</dbReference>
<dbReference type="Pfam" id="PF00324">
    <property type="entry name" value="AA_permease"/>
    <property type="match status" value="1"/>
</dbReference>
<dbReference type="PIRSF" id="PIRSF006060">
    <property type="entry name" value="AA_transporter"/>
    <property type="match status" value="1"/>
</dbReference>
<evidence type="ECO:0000256" key="3">
    <source>
        <dbReference type="ARBA" id="ARBA00022692"/>
    </source>
</evidence>
<proteinExistence type="inferred from homology"/>
<evidence type="ECO:0000256" key="7">
    <source>
        <dbReference type="SAM" id="Phobius"/>
    </source>
</evidence>
<sequence length="543" mass="60384">MTITSTSSNCGPNRVQATTSNTSPEQQEAYHHNKDENSNEFFVSSGLQAGLKNRMINLIALCGIIGPGCLIGIGSALAKGGPVGMLVGFTIVGILVLSMMCSIGEMNAVLDQNFCVLGSRFVSKGFGATLSIFYVIIWIMVMSSEYTALSACMTVYTDKVPIWGWILILWGFFSVLSSMRVNWYGEVEYVLGWFKLAFLSGYYIFAIVYAAGGIKGHNPNNPFGNYPLKDGFKGIVSSFVYAGTFYSGVESVSIIASEARNPSKAIPTAVKNTVGRIFFVYFGLTIAYGITVAYNDPRLTGDSKVLKAPMTIALTNAGWENSKYFITTMILITCISAINSSIYLGSRTIFHWSKDGYGPKLLSKVDKRGVPMIAIHFMHVFCFISIMSYKSGSADAYNYIVNIAGIAAFIVWTSVSIIHLRFRKGWLVQKLDPDELPFKSPMFPYFNYLSIFIGVLLTFVQGWTVFKPFQVGQFIDSYILLPLFFIVWLAYDWYFKTWIVRPQDMDFLTGRRPDLDAVIGTEKEGEYRVETTAVGEHDKEKSN</sequence>
<dbReference type="InterPro" id="IPR004841">
    <property type="entry name" value="AA-permease/SLC12A_dom"/>
</dbReference>
<organism evidence="9 10">
    <name type="scientific">Ambrosiozyma monospora</name>
    <name type="common">Yeast</name>
    <name type="synonym">Endomycopsis monosporus</name>
    <dbReference type="NCBI Taxonomy" id="43982"/>
    <lineage>
        <taxon>Eukaryota</taxon>
        <taxon>Fungi</taxon>
        <taxon>Dikarya</taxon>
        <taxon>Ascomycota</taxon>
        <taxon>Saccharomycotina</taxon>
        <taxon>Pichiomycetes</taxon>
        <taxon>Pichiales</taxon>
        <taxon>Pichiaceae</taxon>
        <taxon>Ambrosiozyma</taxon>
    </lineage>
</organism>
<dbReference type="Gene3D" id="1.20.1740.10">
    <property type="entry name" value="Amino acid/polyamine transporter I"/>
    <property type="match status" value="1"/>
</dbReference>
<feature type="transmembrane region" description="Helical" evidence="7">
    <location>
        <begin position="193"/>
        <end position="214"/>
    </location>
</feature>
<evidence type="ECO:0000256" key="4">
    <source>
        <dbReference type="ARBA" id="ARBA00022989"/>
    </source>
</evidence>
<feature type="domain" description="Amino acid permease/ SLC12A" evidence="8">
    <location>
        <begin position="58"/>
        <end position="499"/>
    </location>
</feature>
<evidence type="ECO:0000256" key="5">
    <source>
        <dbReference type="ARBA" id="ARBA00023136"/>
    </source>
</evidence>
<comment type="caution">
    <text evidence="9">The sequence shown here is derived from an EMBL/GenBank/DDBJ whole genome shotgun (WGS) entry which is preliminary data.</text>
</comment>
<feature type="transmembrane region" description="Helical" evidence="7">
    <location>
        <begin position="369"/>
        <end position="387"/>
    </location>
</feature>
<feature type="transmembrane region" description="Helical" evidence="7">
    <location>
        <begin position="478"/>
        <end position="495"/>
    </location>
</feature>
<feature type="transmembrane region" description="Helical" evidence="7">
    <location>
        <begin position="399"/>
        <end position="422"/>
    </location>
</feature>
<feature type="region of interest" description="Disordered" evidence="6">
    <location>
        <begin position="1"/>
        <end position="32"/>
    </location>
</feature>
<dbReference type="AlphaFoldDB" id="A0A9W6YWV6"/>
<comment type="subcellular location">
    <subcellularLocation>
        <location evidence="1">Membrane</location>
        <topology evidence="1">Multi-pass membrane protein</topology>
    </subcellularLocation>
</comment>
<dbReference type="PANTHER" id="PTHR43341">
    <property type="entry name" value="AMINO ACID PERMEASE"/>
    <property type="match status" value="1"/>
</dbReference>
<comment type="similarity">
    <text evidence="2">Belongs to the amino acid-polyamine-organocation (APC) superfamily. YAT (TC 2.A.3.10) family.</text>
</comment>
<evidence type="ECO:0000256" key="2">
    <source>
        <dbReference type="ARBA" id="ARBA00006983"/>
    </source>
</evidence>
<keyword evidence="5 7" id="KW-0472">Membrane</keyword>
<keyword evidence="10" id="KW-1185">Reference proteome</keyword>
<evidence type="ECO:0000313" key="9">
    <source>
        <dbReference type="EMBL" id="GMG22817.1"/>
    </source>
</evidence>
<feature type="transmembrane region" description="Helical" evidence="7">
    <location>
        <begin position="83"/>
        <end position="104"/>
    </location>
</feature>
<gene>
    <name evidence="9" type="ORF">Amon01_000269700</name>
</gene>
<keyword evidence="4 7" id="KW-1133">Transmembrane helix</keyword>
<feature type="transmembrane region" description="Helical" evidence="7">
    <location>
        <begin position="277"/>
        <end position="294"/>
    </location>
</feature>
<dbReference type="EMBL" id="BSXU01001015">
    <property type="protein sequence ID" value="GMG22817.1"/>
    <property type="molecule type" value="Genomic_DNA"/>
</dbReference>
<dbReference type="Proteomes" id="UP001165063">
    <property type="component" value="Unassembled WGS sequence"/>
</dbReference>
<accession>A0A9W6YWV6</accession>
<dbReference type="GO" id="GO:0016020">
    <property type="term" value="C:membrane"/>
    <property type="evidence" value="ECO:0007669"/>
    <property type="project" value="UniProtKB-SubCell"/>
</dbReference>
<feature type="transmembrane region" description="Helical" evidence="7">
    <location>
        <begin position="162"/>
        <end position="181"/>
    </location>
</feature>
<evidence type="ECO:0000313" key="10">
    <source>
        <dbReference type="Proteomes" id="UP001165063"/>
    </source>
</evidence>
<dbReference type="GO" id="GO:0015171">
    <property type="term" value="F:amino acid transmembrane transporter activity"/>
    <property type="evidence" value="ECO:0007669"/>
    <property type="project" value="TreeGrafter"/>
</dbReference>
<dbReference type="InterPro" id="IPR050524">
    <property type="entry name" value="APC_YAT"/>
</dbReference>
<feature type="compositionally biased region" description="Polar residues" evidence="6">
    <location>
        <begin position="1"/>
        <end position="26"/>
    </location>
</feature>
<evidence type="ECO:0000259" key="8">
    <source>
        <dbReference type="Pfam" id="PF00324"/>
    </source>
</evidence>
<name>A0A9W6YWV6_AMBMO</name>
<protein>
    <submittedName>
        <fullName evidence="9">Unnamed protein product</fullName>
    </submittedName>
</protein>